<name>A0ACC4E4F6_PURLI</name>
<proteinExistence type="predicted"/>
<sequence>MSFIYLPCPLGPNHLVLGYTYAYVLKSKWRVPRPTPTPEPGPVLRQPRPQRPLVVQEALWDMEDEADRAELEREKSEPWLDFSGLVPTKPTCTGPAWDMQQPAPGYDIWAVSCPAVRAIMRGLLNDTTPSLFNPPPLTQASADDAFVTTANAPGQGSMGFPLGVRHHTGRRTFAPGDVVYWRARYRASDGSASPTMPEPPSPRTQAHREKMLRLLLSRPEQRNELEDDDDIYGA</sequence>
<accession>A0ACC4E4F6</accession>
<comment type="caution">
    <text evidence="1">The sequence shown here is derived from an EMBL/GenBank/DDBJ whole genome shotgun (WGS) entry which is preliminary data.</text>
</comment>
<dbReference type="EMBL" id="JBGNUJ010000003">
    <property type="protein sequence ID" value="KAL3962408.1"/>
    <property type="molecule type" value="Genomic_DNA"/>
</dbReference>
<protein>
    <submittedName>
        <fullName evidence="1">Uncharacterized protein</fullName>
    </submittedName>
</protein>
<gene>
    <name evidence="1" type="ORF">ACCO45_003931</name>
</gene>
<evidence type="ECO:0000313" key="1">
    <source>
        <dbReference type="EMBL" id="KAL3962408.1"/>
    </source>
</evidence>
<keyword evidence="2" id="KW-1185">Reference proteome</keyword>
<organism evidence="1 2">
    <name type="scientific">Purpureocillium lilacinum</name>
    <name type="common">Paecilomyces lilacinus</name>
    <dbReference type="NCBI Taxonomy" id="33203"/>
    <lineage>
        <taxon>Eukaryota</taxon>
        <taxon>Fungi</taxon>
        <taxon>Dikarya</taxon>
        <taxon>Ascomycota</taxon>
        <taxon>Pezizomycotina</taxon>
        <taxon>Sordariomycetes</taxon>
        <taxon>Hypocreomycetidae</taxon>
        <taxon>Hypocreales</taxon>
        <taxon>Ophiocordycipitaceae</taxon>
        <taxon>Purpureocillium</taxon>
    </lineage>
</organism>
<dbReference type="Proteomes" id="UP001638806">
    <property type="component" value="Unassembled WGS sequence"/>
</dbReference>
<reference evidence="1" key="1">
    <citation type="submission" date="2024-12" db="EMBL/GenBank/DDBJ databases">
        <title>Comparative genomics and development of molecular markers within Purpureocillium lilacinum and among Purpureocillium species.</title>
        <authorList>
            <person name="Yeh Z.-Y."/>
            <person name="Ni N.-T."/>
            <person name="Lo P.-H."/>
            <person name="Mushyakhwo K."/>
            <person name="Lin C.-F."/>
            <person name="Nai Y.-S."/>
        </authorList>
    </citation>
    <scope>NUCLEOTIDE SEQUENCE</scope>
    <source>
        <strain evidence="1">NCHU-NPUST-175</strain>
    </source>
</reference>
<evidence type="ECO:0000313" key="2">
    <source>
        <dbReference type="Proteomes" id="UP001638806"/>
    </source>
</evidence>